<evidence type="ECO:0000313" key="3">
    <source>
        <dbReference type="Proteomes" id="UP000799772"/>
    </source>
</evidence>
<sequence>MAINLRGQPHHQLISIIMDSQAPDTAPYGRNENERDHYFTLKEDADSDDGSALYEEDLRATLIPNAICEASSVMGTVHSLLCISHENRNVVIEWTVGSMKESRRTDWLVVKLAVKLVVAIPVLTMVFGLIVLHLLFACFA</sequence>
<reference evidence="2" key="1">
    <citation type="journal article" date="2020" name="Stud. Mycol.">
        <title>101 Dothideomycetes genomes: a test case for predicting lifestyles and emergence of pathogens.</title>
        <authorList>
            <person name="Haridas S."/>
            <person name="Albert R."/>
            <person name="Binder M."/>
            <person name="Bloem J."/>
            <person name="Labutti K."/>
            <person name="Salamov A."/>
            <person name="Andreopoulos B."/>
            <person name="Baker S."/>
            <person name="Barry K."/>
            <person name="Bills G."/>
            <person name="Bluhm B."/>
            <person name="Cannon C."/>
            <person name="Castanera R."/>
            <person name="Culley D."/>
            <person name="Daum C."/>
            <person name="Ezra D."/>
            <person name="Gonzalez J."/>
            <person name="Henrissat B."/>
            <person name="Kuo A."/>
            <person name="Liang C."/>
            <person name="Lipzen A."/>
            <person name="Lutzoni F."/>
            <person name="Magnuson J."/>
            <person name="Mondo S."/>
            <person name="Nolan M."/>
            <person name="Ohm R."/>
            <person name="Pangilinan J."/>
            <person name="Park H.-J."/>
            <person name="Ramirez L."/>
            <person name="Alfaro M."/>
            <person name="Sun H."/>
            <person name="Tritt A."/>
            <person name="Yoshinaga Y."/>
            <person name="Zwiers L.-H."/>
            <person name="Turgeon B."/>
            <person name="Goodwin S."/>
            <person name="Spatafora J."/>
            <person name="Crous P."/>
            <person name="Grigoriev I."/>
        </authorList>
    </citation>
    <scope>NUCLEOTIDE SEQUENCE</scope>
    <source>
        <strain evidence="2">CBS 133067</strain>
    </source>
</reference>
<evidence type="ECO:0000313" key="2">
    <source>
        <dbReference type="EMBL" id="KAF2103240.1"/>
    </source>
</evidence>
<gene>
    <name evidence="2" type="ORF">NA57DRAFT_72218</name>
</gene>
<protein>
    <submittedName>
        <fullName evidence="2">Uncharacterized protein</fullName>
    </submittedName>
</protein>
<organism evidence="2 3">
    <name type="scientific">Rhizodiscina lignyota</name>
    <dbReference type="NCBI Taxonomy" id="1504668"/>
    <lineage>
        <taxon>Eukaryota</taxon>
        <taxon>Fungi</taxon>
        <taxon>Dikarya</taxon>
        <taxon>Ascomycota</taxon>
        <taxon>Pezizomycotina</taxon>
        <taxon>Dothideomycetes</taxon>
        <taxon>Pleosporomycetidae</taxon>
        <taxon>Aulographales</taxon>
        <taxon>Rhizodiscinaceae</taxon>
        <taxon>Rhizodiscina</taxon>
    </lineage>
</organism>
<dbReference type="EMBL" id="ML978122">
    <property type="protein sequence ID" value="KAF2103240.1"/>
    <property type="molecule type" value="Genomic_DNA"/>
</dbReference>
<evidence type="ECO:0000256" key="1">
    <source>
        <dbReference type="SAM" id="Phobius"/>
    </source>
</evidence>
<keyword evidence="1" id="KW-0472">Membrane</keyword>
<feature type="transmembrane region" description="Helical" evidence="1">
    <location>
        <begin position="112"/>
        <end position="136"/>
    </location>
</feature>
<dbReference type="Proteomes" id="UP000799772">
    <property type="component" value="Unassembled WGS sequence"/>
</dbReference>
<dbReference type="AlphaFoldDB" id="A0A9P4MAG8"/>
<accession>A0A9P4MAG8</accession>
<name>A0A9P4MAG8_9PEZI</name>
<comment type="caution">
    <text evidence="2">The sequence shown here is derived from an EMBL/GenBank/DDBJ whole genome shotgun (WGS) entry which is preliminary data.</text>
</comment>
<keyword evidence="1" id="KW-0812">Transmembrane</keyword>
<proteinExistence type="predicted"/>
<keyword evidence="1" id="KW-1133">Transmembrane helix</keyword>
<keyword evidence="3" id="KW-1185">Reference proteome</keyword>